<dbReference type="FunFam" id="3.40.605.10:FF:000007">
    <property type="entry name" value="NAD/NADP-dependent betaine aldehyde dehydrogenase"/>
    <property type="match status" value="1"/>
</dbReference>
<evidence type="ECO:0000259" key="5">
    <source>
        <dbReference type="Pfam" id="PF00171"/>
    </source>
</evidence>
<dbReference type="Proteomes" id="UP000306544">
    <property type="component" value="Unassembled WGS sequence"/>
</dbReference>
<dbReference type="GO" id="GO:0009450">
    <property type="term" value="P:gamma-aminobutyric acid catabolic process"/>
    <property type="evidence" value="ECO:0007669"/>
    <property type="project" value="TreeGrafter"/>
</dbReference>
<dbReference type="AlphaFoldDB" id="A0A5R9AFL1"/>
<dbReference type="SUPFAM" id="SSF53720">
    <property type="entry name" value="ALDH-like"/>
    <property type="match status" value="1"/>
</dbReference>
<dbReference type="Pfam" id="PF00171">
    <property type="entry name" value="Aldedh"/>
    <property type="match status" value="1"/>
</dbReference>
<evidence type="ECO:0000313" key="7">
    <source>
        <dbReference type="Proteomes" id="UP000306544"/>
    </source>
</evidence>
<accession>A0A5R9AFL1</accession>
<sequence>MKTVNISTNRTASSYIAGGWVSPENGTIHETTDPGRGGAAVASYTLATHEDARLAITAARDAASAWGATTANERMELVYALLEKWPTRQQEMAEIVTREMGKVFSESFGESSRAVMEMRFWAGEALRLGDRTFSSVRSKTDAYSIRQPIGPVAAITPWNFPILTPIRKVIPALVCGCPVILKPALESPGASVILAELLHEIGVPPGVFNLLLGRGREVGETLVGSPDVAGITFTGSTDVGLGIAATAAQRNARTQLEMGGKNAAVVSAVSDVERVANEIATAAFTAAGQRCTAISRVIVTEDLRSRLEEALVHEARAFTVGYGLDEGSRMGPLVNDSQYTQVHQYVEQATGEGAKVLLGGLPLEAPEVDEGNYYPATVVTDVAPGSPLAVDEVFGPVLAVIPVADFDQAIAVANETRYGLTSAVFTDDMDLAHRFVTQVRSGMVHVNHGTNSEGHIPFGGVAQSGQGAYGIGDTSKEFFTNLKIVYQVYGQE</sequence>
<dbReference type="Gene3D" id="3.40.309.10">
    <property type="entry name" value="Aldehyde Dehydrogenase, Chain A, domain 2"/>
    <property type="match status" value="1"/>
</dbReference>
<name>A0A5R9AFL1_9MICC</name>
<dbReference type="InterPro" id="IPR016163">
    <property type="entry name" value="Ald_DH_C"/>
</dbReference>
<dbReference type="PROSITE" id="PS00070">
    <property type="entry name" value="ALDEHYDE_DEHYDR_CYS"/>
    <property type="match status" value="1"/>
</dbReference>
<dbReference type="InterPro" id="IPR016160">
    <property type="entry name" value="Ald_DH_CS_CYS"/>
</dbReference>
<evidence type="ECO:0000256" key="4">
    <source>
        <dbReference type="RuleBase" id="RU003345"/>
    </source>
</evidence>
<dbReference type="InterPro" id="IPR050740">
    <property type="entry name" value="Aldehyde_DH_Superfamily"/>
</dbReference>
<dbReference type="EMBL" id="VAWA01000004">
    <property type="protein sequence ID" value="TLP77521.1"/>
    <property type="molecule type" value="Genomic_DNA"/>
</dbReference>
<dbReference type="Gene3D" id="3.40.605.10">
    <property type="entry name" value="Aldehyde Dehydrogenase, Chain A, domain 1"/>
    <property type="match status" value="1"/>
</dbReference>
<dbReference type="InterPro" id="IPR016162">
    <property type="entry name" value="Ald_DH_N"/>
</dbReference>
<dbReference type="InterPro" id="IPR029510">
    <property type="entry name" value="Ald_DH_CS_GLU"/>
</dbReference>
<evidence type="ECO:0000313" key="6">
    <source>
        <dbReference type="EMBL" id="TLP77521.1"/>
    </source>
</evidence>
<dbReference type="GO" id="GO:0004777">
    <property type="term" value="F:succinate-semialdehyde dehydrogenase (NAD+) activity"/>
    <property type="evidence" value="ECO:0007669"/>
    <property type="project" value="TreeGrafter"/>
</dbReference>
<evidence type="ECO:0000256" key="3">
    <source>
        <dbReference type="PROSITE-ProRule" id="PRU10007"/>
    </source>
</evidence>
<proteinExistence type="inferred from homology"/>
<keyword evidence="2 4" id="KW-0560">Oxidoreductase</keyword>
<dbReference type="InterPro" id="IPR015590">
    <property type="entry name" value="Aldehyde_DH_dom"/>
</dbReference>
<comment type="caution">
    <text evidence="6">The sequence shown here is derived from an EMBL/GenBank/DDBJ whole genome shotgun (WGS) entry which is preliminary data.</text>
</comment>
<dbReference type="InterPro" id="IPR016161">
    <property type="entry name" value="Ald_DH/histidinol_DH"/>
</dbReference>
<protein>
    <submittedName>
        <fullName evidence="6">Aldehyde dehydrogenase</fullName>
    </submittedName>
</protein>
<gene>
    <name evidence="6" type="ORF">FEF27_05030</name>
</gene>
<feature type="active site" evidence="3">
    <location>
        <position position="257"/>
    </location>
</feature>
<comment type="similarity">
    <text evidence="1 4">Belongs to the aldehyde dehydrogenase family.</text>
</comment>
<dbReference type="PANTHER" id="PTHR43353:SF5">
    <property type="entry name" value="SUCCINATE-SEMIALDEHYDE DEHYDROGENASE, MITOCHONDRIAL"/>
    <property type="match status" value="1"/>
</dbReference>
<organism evidence="6 7">
    <name type="scientific">Nesterenkonia sphaerica</name>
    <dbReference type="NCBI Taxonomy" id="1804988"/>
    <lineage>
        <taxon>Bacteria</taxon>
        <taxon>Bacillati</taxon>
        <taxon>Actinomycetota</taxon>
        <taxon>Actinomycetes</taxon>
        <taxon>Micrococcales</taxon>
        <taxon>Micrococcaceae</taxon>
        <taxon>Nesterenkonia</taxon>
    </lineage>
</organism>
<dbReference type="OrthoDB" id="6882680at2"/>
<dbReference type="PROSITE" id="PS00687">
    <property type="entry name" value="ALDEHYDE_DEHYDR_GLU"/>
    <property type="match status" value="1"/>
</dbReference>
<keyword evidence="7" id="KW-1185">Reference proteome</keyword>
<evidence type="ECO:0000256" key="1">
    <source>
        <dbReference type="ARBA" id="ARBA00009986"/>
    </source>
</evidence>
<evidence type="ECO:0000256" key="2">
    <source>
        <dbReference type="ARBA" id="ARBA00023002"/>
    </source>
</evidence>
<reference evidence="6 7" key="1">
    <citation type="submission" date="2019-05" db="EMBL/GenBank/DDBJ databases">
        <title>Nesterenkonia sp. GY239, isolated from the Southern Atlantic Ocean.</title>
        <authorList>
            <person name="Zhang G."/>
        </authorList>
    </citation>
    <scope>NUCLEOTIDE SEQUENCE [LARGE SCALE GENOMIC DNA]</scope>
    <source>
        <strain evidence="6 7">GY239</strain>
    </source>
</reference>
<feature type="domain" description="Aldehyde dehydrogenase" evidence="5">
    <location>
        <begin position="20"/>
        <end position="485"/>
    </location>
</feature>
<dbReference type="PANTHER" id="PTHR43353">
    <property type="entry name" value="SUCCINATE-SEMIALDEHYDE DEHYDROGENASE, MITOCHONDRIAL"/>
    <property type="match status" value="1"/>
</dbReference>